<dbReference type="EMBL" id="ATFQ01000042">
    <property type="protein sequence ID" value="EPQ20931.1"/>
    <property type="molecule type" value="Genomic_DNA"/>
</dbReference>
<name>A0A829HN15_9MYCO</name>
<accession>A0A829HN15</accession>
<dbReference type="Proteomes" id="UP000014969">
    <property type="component" value="Unassembled WGS sequence"/>
</dbReference>
<gene>
    <name evidence="1" type="ORF">J108_23920</name>
</gene>
<proteinExistence type="predicted"/>
<dbReference type="AlphaFoldDB" id="A0A829HN15"/>
<organism evidence="1 2">
    <name type="scientific">Mycobacteroides abscessus subsp. bolletii CRM-0020</name>
    <dbReference type="NCBI Taxonomy" id="1306401"/>
    <lineage>
        <taxon>Bacteria</taxon>
        <taxon>Bacillati</taxon>
        <taxon>Actinomycetota</taxon>
        <taxon>Actinomycetes</taxon>
        <taxon>Mycobacteriales</taxon>
        <taxon>Mycobacteriaceae</taxon>
        <taxon>Mycobacteroides</taxon>
        <taxon>Mycobacteroides abscessus</taxon>
    </lineage>
</organism>
<reference evidence="1 2" key="1">
    <citation type="journal article" date="2013" name="Genome Announc.">
        <title>Genome Sequence of an Epidemic Isolate of Mycobacterium abscessus subsp. bolletii from Rio de Janeiro, Brazil.</title>
        <authorList>
            <person name="Davidson R.M."/>
            <person name="Reynolds P.R."/>
            <person name="Farias-Hesson E."/>
            <person name="Duarte R.S."/>
            <person name="Jackson M."/>
            <person name="Strong M."/>
        </authorList>
    </citation>
    <scope>NUCLEOTIDE SEQUENCE [LARGE SCALE GENOMIC DNA]</scope>
    <source>
        <strain evidence="1 2">CRM-0020</strain>
    </source>
</reference>
<evidence type="ECO:0000313" key="2">
    <source>
        <dbReference type="Proteomes" id="UP000014969"/>
    </source>
</evidence>
<comment type="caution">
    <text evidence="1">The sequence shown here is derived from an EMBL/GenBank/DDBJ whole genome shotgun (WGS) entry which is preliminary data.</text>
</comment>
<evidence type="ECO:0000313" key="1">
    <source>
        <dbReference type="EMBL" id="EPQ20931.1"/>
    </source>
</evidence>
<protein>
    <submittedName>
        <fullName evidence="1">Uncharacterized protein</fullName>
    </submittedName>
</protein>
<sequence>MLADGWEPYKHVWSSGEVVGVAALLHDHGMLREVGETLQTAWRRWSFDLFGRNEAEHDAASGYARTRQWFTETAAIATTGEKGG</sequence>